<protein>
    <submittedName>
        <fullName evidence="1">Uncharacterized protein</fullName>
    </submittedName>
</protein>
<accession>A0A5Q3EQM2</accession>
<organism evidence="1 2">
    <name type="scientific">Fusarium fujikuroi</name>
    <name type="common">Bakanae and foot rot disease fungus</name>
    <name type="synonym">Gibberella fujikuroi</name>
    <dbReference type="NCBI Taxonomy" id="5127"/>
    <lineage>
        <taxon>Eukaryota</taxon>
        <taxon>Fungi</taxon>
        <taxon>Dikarya</taxon>
        <taxon>Ascomycota</taxon>
        <taxon>Pezizomycotina</taxon>
        <taxon>Sordariomycetes</taxon>
        <taxon>Hypocreomycetidae</taxon>
        <taxon>Hypocreales</taxon>
        <taxon>Nectriaceae</taxon>
        <taxon>Fusarium</taxon>
        <taxon>Fusarium fujikuroi species complex</taxon>
    </lineage>
</organism>
<gene>
    <name evidence="1" type="ORF">C2S_2287</name>
</gene>
<proteinExistence type="predicted"/>
<name>A0A5Q3EQM2_FUSFU</name>
<dbReference type="EMBL" id="CABFJX010000396">
    <property type="protein sequence ID" value="VTT79096.1"/>
    <property type="molecule type" value="Genomic_DNA"/>
</dbReference>
<evidence type="ECO:0000313" key="1">
    <source>
        <dbReference type="EMBL" id="VTT79096.1"/>
    </source>
</evidence>
<dbReference type="Proteomes" id="UP000760494">
    <property type="component" value="Unassembled WGS sequence"/>
</dbReference>
<evidence type="ECO:0000313" key="2">
    <source>
        <dbReference type="Proteomes" id="UP000760494"/>
    </source>
</evidence>
<comment type="caution">
    <text evidence="1">The sequence shown here is derived from an EMBL/GenBank/DDBJ whole genome shotgun (WGS) entry which is preliminary data.</text>
</comment>
<dbReference type="AlphaFoldDB" id="A0A5Q3EQM2"/>
<sequence length="182" mass="21113">MWHHVTRAQHMNRVLFKPDPNFLSNSELLSLAHFGPSKDCLDKLDKMDADKFSECFHRDWAFNRFMYCVVRVRSGTPDMMAYWLMKNWAAEVREEVYGEPKTDIMDLTTEDMRELSTGNVTGTILAKLEVMNNGDFSVYMTDKNFNKFVNEVVGLRPGFPPHLRMDVVKLRVRLIADGTLTV</sequence>
<reference evidence="1" key="1">
    <citation type="submission" date="2019-05" db="EMBL/GenBank/DDBJ databases">
        <authorList>
            <person name="Piombo E."/>
        </authorList>
    </citation>
    <scope>NUCLEOTIDE SEQUENCE</scope>
    <source>
        <strain evidence="1">C2S</strain>
    </source>
</reference>